<feature type="domain" description="NUP160 helical" evidence="5">
    <location>
        <begin position="539"/>
        <end position="729"/>
    </location>
</feature>
<dbReference type="EMBL" id="JABTTQ020002926">
    <property type="protein sequence ID" value="KAK6121287.1"/>
    <property type="molecule type" value="Genomic_DNA"/>
</dbReference>
<dbReference type="InterPro" id="IPR056536">
    <property type="entry name" value="TPR_NUP160_C"/>
</dbReference>
<dbReference type="InterPro" id="IPR021717">
    <property type="entry name" value="Nucleoporin_Nup160"/>
</dbReference>
<evidence type="ECO:0000259" key="6">
    <source>
        <dbReference type="Pfam" id="PF23347"/>
    </source>
</evidence>
<dbReference type="InterPro" id="IPR036322">
    <property type="entry name" value="WD40_repeat_dom_sf"/>
</dbReference>
<proteinExistence type="predicted"/>
<gene>
    <name evidence="8" type="ORF">DH2020_044990</name>
</gene>
<keyword evidence="2" id="KW-0813">Transport</keyword>
<evidence type="ECO:0000313" key="8">
    <source>
        <dbReference type="EMBL" id="KAK6121287.1"/>
    </source>
</evidence>
<evidence type="ECO:0000259" key="5">
    <source>
        <dbReference type="Pfam" id="PF17238"/>
    </source>
</evidence>
<evidence type="ECO:0000259" key="7">
    <source>
        <dbReference type="Pfam" id="PF23354"/>
    </source>
</evidence>
<protein>
    <recommendedName>
        <fullName evidence="10">Nuclear pore complex protein NUP160</fullName>
    </recommendedName>
</protein>
<evidence type="ECO:0008006" key="10">
    <source>
        <dbReference type="Google" id="ProtNLM"/>
    </source>
</evidence>
<dbReference type="PANTHER" id="PTHR21286">
    <property type="entry name" value="NUCLEAR PORE COMPLEX PROTEIN NUP160"/>
    <property type="match status" value="1"/>
</dbReference>
<dbReference type="InterPro" id="IPR035192">
    <property type="entry name" value="NUP160_hel_plant"/>
</dbReference>
<evidence type="ECO:0000256" key="3">
    <source>
        <dbReference type="ARBA" id="ARBA00023242"/>
    </source>
</evidence>
<reference evidence="8 9" key="1">
    <citation type="journal article" date="2021" name="Comput. Struct. Biotechnol. J.">
        <title>De novo genome assembly of the potent medicinal plant Rehmannia glutinosa using nanopore technology.</title>
        <authorList>
            <person name="Ma L."/>
            <person name="Dong C."/>
            <person name="Song C."/>
            <person name="Wang X."/>
            <person name="Zheng X."/>
            <person name="Niu Y."/>
            <person name="Chen S."/>
            <person name="Feng W."/>
        </authorList>
    </citation>
    <scope>NUCLEOTIDE SEQUENCE [LARGE SCALE GENOMIC DNA]</scope>
    <source>
        <strain evidence="8">DH-2019</strain>
    </source>
</reference>
<feature type="domain" description="NUP160 middle TPR" evidence="7">
    <location>
        <begin position="916"/>
        <end position="1159"/>
    </location>
</feature>
<dbReference type="PANTHER" id="PTHR21286:SF0">
    <property type="entry name" value="NUCLEAR PORE COMPLEX PROTEIN NUP160"/>
    <property type="match status" value="1"/>
</dbReference>
<dbReference type="InterPro" id="IPR056535">
    <property type="entry name" value="TPR_NUP160_M"/>
</dbReference>
<dbReference type="SUPFAM" id="SSF50978">
    <property type="entry name" value="WD40 repeat-like"/>
    <property type="match status" value="1"/>
</dbReference>
<evidence type="ECO:0000259" key="4">
    <source>
        <dbReference type="Pfam" id="PF11715"/>
    </source>
</evidence>
<dbReference type="Pfam" id="PF23347">
    <property type="entry name" value="TPR_Nup160_C"/>
    <property type="match status" value="1"/>
</dbReference>
<dbReference type="Pfam" id="PF17238">
    <property type="entry name" value="NUP160_helical_2"/>
    <property type="match status" value="1"/>
</dbReference>
<comment type="caution">
    <text evidence="8">The sequence shown here is derived from an EMBL/GenBank/DDBJ whole genome shotgun (WGS) entry which is preliminary data.</text>
</comment>
<feature type="domain" description="NUP160 C-terminal TPR" evidence="6">
    <location>
        <begin position="1210"/>
        <end position="1471"/>
    </location>
</feature>
<dbReference type="InterPro" id="IPR059141">
    <property type="entry name" value="Beta-prop_Nup120_160"/>
</dbReference>
<keyword evidence="9" id="KW-1185">Reference proteome</keyword>
<sequence>MGSSSGWRMAGMEVPLLSTDSIEWRQVSVPYSSTSTANTSNPSVSKDFSSCCAIGNPPSYFIWKTKTSQSNLLEILELCSHKELSRIGLRFIFPDALFPFAFICKDESKIASGNHLSLYTLTVSGVAYLIRLRNNFDYGTSSVVPTDEFLAYNTQVQPHYGAITAVTATAGCLMIGRSDGSIGCFQLGVLDPSHSGFVSDLRDDAGFGRLWGILSRSSTLAAVQDLVISEVQQRKLLFVLHSDGSFRVWDLLSRVKIFSHAMTGAFMRLWVGEASNDTGMIPLAMLHKQNLEVSTETIFLYDLHCNVGDRMLLSLEPSLKKISLGEGGPIDVKLTSNKVWVLKEEGLIMQDLCGNKTTEGLAYYYALQETFIADLLFQSSEQSSDDLLWLAYSVFSDHGGSRPICIFCFLRALLIPGVHCNAVLRQTLGDYNKHFTDSEFGSFTLDGLKSEILSLIEHQGGSESPVSILQCWKAFCARYVNNWCKYNAACGLLVDPLTSAIGLVRNNTISLCRGLEDVEHIIHGSFEEQNKYISPGLVYSGDELDRKILFELLQCLRNVTQQLGKASSAIFYESLLTTPHISSEEVVSRFLKILETGYSSSTAAILISELGADTAWEKELSNHRNLRKFSTNMFLSLHALCHKANSWEKVLDVVESYLKFLVPHKIVLNLDAEAIFHINGSAIVQSTSQIAKVMFESALGVLMLLSYMTSISGQINMSHSDVSRVKLELIPMIQEIVTEWHIVHFFGTTPSESPAIEDFSYQLSSLHIDSSVDRRLWSGKLGKSEFSLAFILLLSMQSSSGELGKLSFSRLPNPSSLINLSREFTSWIIWGRTGEESSVFFSNSIDLALVLLRHGQYNATEYLLTLVDAYSRKEKMFESLQAVDGKFSALFHLLGCCLVAQTQHGLHKAVKESKVGEALRCFFRAASIEGSSKALQSLPHEAGWLRIDFSSAPSAAAWKLQYYQWVMQLFEQYNVSEAACQFALAALEQVDEALGTIDSSSRENNGESVTTVKGRLWANVFKFTLDLNNYHDAYCAIVSNPDEESKTICLRRFIIVLYERGAVKILCNGQLPLIGLVEKVERELVWKAERSDISTKPNPFKLLYAFEMHRHNWRRAATYMYLYSLRLRAEAAGKDHQVRSLTLQERLNGLAAAINALQLVHPSYAWIDAPVDETSVDKEHYPHKKARTTKQEQCPPDDALPQKLPSYLDVESLEKEFILTSAEYLLSLANIKWSFTGNEKPSVDLIDLLVETNSYDMAFTVILKFWTGSGLKRELERVFIAMALKCCPSRLAPSLHGKDRKTHGLLLTSSQDVLIHESLDAAASIQHAGSSHWETLELYLDKYRAFHPRLPLIVAGTLLSADSQIELPLWLVRHFKGDRNENSFGMTGNESNPASLFRLYVDYGRYAEAINMLIEHMETLASVRPADVIRRKRPFAVWFPYTSVERLWCLLEESIRLGHRIDQSEKLKKLLHGVLLNHLNLLKVDSDDVKSSAS</sequence>
<dbReference type="Pfam" id="PF23354">
    <property type="entry name" value="TPR_NUP160_120_M"/>
    <property type="match status" value="1"/>
</dbReference>
<feature type="domain" description="Nucleoporin Nup120/160 beta-propeller" evidence="4">
    <location>
        <begin position="60"/>
        <end position="519"/>
    </location>
</feature>
<keyword evidence="3" id="KW-0539">Nucleus</keyword>
<evidence type="ECO:0000256" key="1">
    <source>
        <dbReference type="ARBA" id="ARBA00004123"/>
    </source>
</evidence>
<organism evidence="8 9">
    <name type="scientific">Rehmannia glutinosa</name>
    <name type="common">Chinese foxglove</name>
    <dbReference type="NCBI Taxonomy" id="99300"/>
    <lineage>
        <taxon>Eukaryota</taxon>
        <taxon>Viridiplantae</taxon>
        <taxon>Streptophyta</taxon>
        <taxon>Embryophyta</taxon>
        <taxon>Tracheophyta</taxon>
        <taxon>Spermatophyta</taxon>
        <taxon>Magnoliopsida</taxon>
        <taxon>eudicotyledons</taxon>
        <taxon>Gunneridae</taxon>
        <taxon>Pentapetalae</taxon>
        <taxon>asterids</taxon>
        <taxon>lamiids</taxon>
        <taxon>Lamiales</taxon>
        <taxon>Orobanchaceae</taxon>
        <taxon>Rehmannieae</taxon>
        <taxon>Rehmannia</taxon>
    </lineage>
</organism>
<dbReference type="Pfam" id="PF11715">
    <property type="entry name" value="Beta-prop_Nup120_160"/>
    <property type="match status" value="1"/>
</dbReference>
<evidence type="ECO:0000256" key="2">
    <source>
        <dbReference type="ARBA" id="ARBA00022448"/>
    </source>
</evidence>
<evidence type="ECO:0000313" key="9">
    <source>
        <dbReference type="Proteomes" id="UP001318860"/>
    </source>
</evidence>
<comment type="subcellular location">
    <subcellularLocation>
        <location evidence="1">Nucleus</location>
    </subcellularLocation>
</comment>
<accession>A0ABR0UG57</accession>
<dbReference type="Proteomes" id="UP001318860">
    <property type="component" value="Unassembled WGS sequence"/>
</dbReference>
<name>A0ABR0UG57_REHGL</name>